<keyword evidence="1" id="KW-0812">Transmembrane</keyword>
<accession>A0A418WP13</accession>
<dbReference type="AlphaFoldDB" id="A0A418WP13"/>
<reference evidence="2 3" key="1">
    <citation type="submission" date="2018-09" db="EMBL/GenBank/DDBJ databases">
        <authorList>
            <person name="Zhu H."/>
        </authorList>
    </citation>
    <scope>NUCLEOTIDE SEQUENCE [LARGE SCALE GENOMIC DNA]</scope>
    <source>
        <strain evidence="2 3">K2R01-6</strain>
    </source>
</reference>
<dbReference type="RefSeq" id="WP_119759256.1">
    <property type="nucleotide sequence ID" value="NZ_QYUM01000002.1"/>
</dbReference>
<comment type="caution">
    <text evidence="2">The sequence shown here is derived from an EMBL/GenBank/DDBJ whole genome shotgun (WGS) entry which is preliminary data.</text>
</comment>
<proteinExistence type="predicted"/>
<keyword evidence="1" id="KW-0472">Membrane</keyword>
<organism evidence="2 3">
    <name type="scientific">Sphingomonas cavernae</name>
    <dbReference type="NCBI Taxonomy" id="2320861"/>
    <lineage>
        <taxon>Bacteria</taxon>
        <taxon>Pseudomonadati</taxon>
        <taxon>Pseudomonadota</taxon>
        <taxon>Alphaproteobacteria</taxon>
        <taxon>Sphingomonadales</taxon>
        <taxon>Sphingomonadaceae</taxon>
        <taxon>Sphingomonas</taxon>
    </lineage>
</organism>
<feature type="transmembrane region" description="Helical" evidence="1">
    <location>
        <begin position="35"/>
        <end position="59"/>
    </location>
</feature>
<keyword evidence="1" id="KW-1133">Transmembrane helix</keyword>
<name>A0A418WP13_9SPHN</name>
<dbReference type="Proteomes" id="UP000286100">
    <property type="component" value="Unassembled WGS sequence"/>
</dbReference>
<keyword evidence="3" id="KW-1185">Reference proteome</keyword>
<evidence type="ECO:0000256" key="1">
    <source>
        <dbReference type="SAM" id="Phobius"/>
    </source>
</evidence>
<protein>
    <submittedName>
        <fullName evidence="2">Uncharacterized protein</fullName>
    </submittedName>
</protein>
<gene>
    <name evidence="2" type="ORF">D3876_00885</name>
</gene>
<sequence length="70" mass="7512">MLIALGVYAVVALLVLLWAISAALREPTAHGQSILLPLAFLLAALWPGALIYLIVILIVEGARWVRSCFG</sequence>
<evidence type="ECO:0000313" key="3">
    <source>
        <dbReference type="Proteomes" id="UP000286100"/>
    </source>
</evidence>
<dbReference type="EMBL" id="QYUM01000002">
    <property type="protein sequence ID" value="RJF92976.1"/>
    <property type="molecule type" value="Genomic_DNA"/>
</dbReference>
<evidence type="ECO:0000313" key="2">
    <source>
        <dbReference type="EMBL" id="RJF92976.1"/>
    </source>
</evidence>